<organism evidence="2 3">
    <name type="scientific">Nannochloropsis salina CCMP1776</name>
    <dbReference type="NCBI Taxonomy" id="1027361"/>
    <lineage>
        <taxon>Eukaryota</taxon>
        <taxon>Sar</taxon>
        <taxon>Stramenopiles</taxon>
        <taxon>Ochrophyta</taxon>
        <taxon>Eustigmatophyceae</taxon>
        <taxon>Eustigmatales</taxon>
        <taxon>Monodopsidaceae</taxon>
        <taxon>Microchloropsis</taxon>
        <taxon>Microchloropsis salina</taxon>
    </lineage>
</organism>
<evidence type="ECO:0000313" key="3">
    <source>
        <dbReference type="Proteomes" id="UP000355283"/>
    </source>
</evidence>
<feature type="compositionally biased region" description="Low complexity" evidence="1">
    <location>
        <begin position="435"/>
        <end position="446"/>
    </location>
</feature>
<feature type="region of interest" description="Disordered" evidence="1">
    <location>
        <begin position="700"/>
        <end position="732"/>
    </location>
</feature>
<feature type="compositionally biased region" description="Polar residues" evidence="1">
    <location>
        <begin position="842"/>
        <end position="855"/>
    </location>
</feature>
<feature type="region of interest" description="Disordered" evidence="1">
    <location>
        <begin position="426"/>
        <end position="467"/>
    </location>
</feature>
<evidence type="ECO:0000313" key="2">
    <source>
        <dbReference type="EMBL" id="TFJ84521.1"/>
    </source>
</evidence>
<reference evidence="2 3" key="1">
    <citation type="submission" date="2019-01" db="EMBL/GenBank/DDBJ databases">
        <title>Nuclear Genome Assembly of the Microalgal Biofuel strain Nannochloropsis salina CCMP1776.</title>
        <authorList>
            <person name="Hovde B."/>
        </authorList>
    </citation>
    <scope>NUCLEOTIDE SEQUENCE [LARGE SCALE GENOMIC DNA]</scope>
    <source>
        <strain evidence="2 3">CCMP1776</strain>
    </source>
</reference>
<comment type="caution">
    <text evidence="2">The sequence shown here is derived from an EMBL/GenBank/DDBJ whole genome shotgun (WGS) entry which is preliminary data.</text>
</comment>
<evidence type="ECO:0000256" key="1">
    <source>
        <dbReference type="SAM" id="MobiDB-lite"/>
    </source>
</evidence>
<dbReference type="EMBL" id="SDOX01000019">
    <property type="protein sequence ID" value="TFJ84521.1"/>
    <property type="molecule type" value="Genomic_DNA"/>
</dbReference>
<feature type="region of interest" description="Disordered" evidence="1">
    <location>
        <begin position="204"/>
        <end position="259"/>
    </location>
</feature>
<feature type="region of interest" description="Disordered" evidence="1">
    <location>
        <begin position="640"/>
        <end position="680"/>
    </location>
</feature>
<feature type="compositionally biased region" description="Low complexity" evidence="1">
    <location>
        <begin position="878"/>
        <end position="897"/>
    </location>
</feature>
<feature type="compositionally biased region" description="Low complexity" evidence="1">
    <location>
        <begin position="230"/>
        <end position="241"/>
    </location>
</feature>
<dbReference type="Proteomes" id="UP000355283">
    <property type="component" value="Unassembled WGS sequence"/>
</dbReference>
<feature type="region of interest" description="Disordered" evidence="1">
    <location>
        <begin position="783"/>
        <end position="950"/>
    </location>
</feature>
<feature type="compositionally biased region" description="Low complexity" evidence="1">
    <location>
        <begin position="640"/>
        <end position="664"/>
    </location>
</feature>
<feature type="region of interest" description="Disordered" evidence="1">
    <location>
        <begin position="480"/>
        <end position="571"/>
    </location>
</feature>
<protein>
    <submittedName>
        <fullName evidence="2">Uncharacterized protein</fullName>
    </submittedName>
</protein>
<keyword evidence="3" id="KW-1185">Reference proteome</keyword>
<sequence>MNALHVSWCPDAAVPSNLLAVTWPSTLVIYHIELEAPSSASFATSTDGEEGPRPAEASISDDVQAKVLTQIKLGRKPMGLLWHPTAVRPLLCLYDITEITLLQLSRDEREVPPPSSPAASSLSAPVDQGPFHTSSFTPALPGALEAAAWSLHGRHLAVCMEGVLRVYDWPTSSVLDIPGMDVSAFTYVDTPLRKRVRAVRPAGPHSFAATSDTDLSLIDPRAGGAPPPFSQSRSRPSTPRGSPFPPSSPGPARVLPPSCRGSLHVIHAPARPAPRPPGRLNPFSHPVQIDTGALPHIAMPDLLAVRFLGTSSPGESSTHALVAVGSHTSDTITLLRLGGLSSLEASAPSSSAPGIHTLFTLTLPPLTRPKGLALLGSRLLLLTGTREGERVAHIASSFGQFNAHLSIFNLPPSVYHPTHCPSAPRRYRIPFLGTPRPSRPSSPARLRSSDADAGKPRRPVSSLAAVTGRPFPFPCPSPLSHLSSRPFPPPGTPTGSRAPSRMYPVPPVPVIPSHTVPAPTARGTRPGGEAPEHAHALHPSRLPSWTSHTAAPRSPSPSVTSPGNPVGRMGTAAPFGRLWDVPTGSYTDTVGPSRVCDDSVFILAAPAPAALPRGRSPPSSPSSLQASCLARRRVPPCFSSSLVPASSSSSSSSPSPSPSSSPLSMRPQGQAPPHSQPPSPILLPRADFLPLLAHHLLPPSPVPASDPLLRRRARPWHPPPPRQPPVENGARRLFPDATFLPRLHARTRGPTPAFGHLLSSFLYILFSFRATYRQFHPRPPISSSLLASSSSSSSPSSSSSSSPSSSLSPQPIQSSKDSRDASSRATLLSPSKPGPAEHQALGGSSNRPLSRTSPAPCQPQPATSFLSASLPPPPPSANPTTWAATTKPLAAAPTGTGPRHDSVPVATHVSSSDRQGGMGNRGQGEEGAWPSSWKGEASHRHSQSLGGEEGKDAFAAAFAVDDWQAEPSVHIA</sequence>
<name>A0A4D9CYP7_9STRA</name>
<accession>A0A4D9CYP7</accession>
<dbReference type="AlphaFoldDB" id="A0A4D9CYP7"/>
<proteinExistence type="predicted"/>
<feature type="region of interest" description="Disordered" evidence="1">
    <location>
        <begin position="107"/>
        <end position="127"/>
    </location>
</feature>
<gene>
    <name evidence="2" type="ORF">NSK_004506</name>
</gene>
<dbReference type="OrthoDB" id="10476174at2759"/>
<feature type="compositionally biased region" description="Low complexity" evidence="1">
    <location>
        <begin position="783"/>
        <end position="815"/>
    </location>
</feature>